<proteinExistence type="predicted"/>
<dbReference type="RefSeq" id="YP_009802800.1">
    <property type="nucleotide sequence ID" value="NC_047988.1"/>
</dbReference>
<dbReference type="GeneID" id="54993356"/>
<accession>A0A2Z4Q5Q3</accession>
<dbReference type="KEGG" id="vg:54993356"/>
<evidence type="ECO:0008006" key="3">
    <source>
        <dbReference type="Google" id="ProtNLM"/>
    </source>
</evidence>
<dbReference type="EMBL" id="MH271304">
    <property type="protein sequence ID" value="AWY05382.1"/>
    <property type="molecule type" value="Genomic_DNA"/>
</dbReference>
<dbReference type="Proteomes" id="UP000251466">
    <property type="component" value="Segment"/>
</dbReference>
<sequence length="303" mass="32396">MAEPTLTDDAAATPAAAFVVPATPPPTQACGWPVVYLDCSDGDCSAYDQWPEDQRSAARAWFEAQAIDILWNASGGVFGVCDVELRPCRQGCEGNFDWATTFWGRGPGFSPGFPRVGGGTGGASFYPVLVSGQWFNITCGCLGQCRCSPSGPNVISLPGPIVEVTEVTIDGITVDPATYRIDRGRWLIRDGDVWPGCQDMNAAPDAVGSFVVRYKRGVQVPAGGQIAAGRLACELAMAACGDDDCALPDNWQTITRQGLTVNADPNMDGTQVTGIWSIDEWIKQVNRPRTFATVRSVDLPNLR</sequence>
<organism evidence="1 2">
    <name type="scientific">Microbacterium phage Metamorphoo</name>
    <dbReference type="NCBI Taxonomy" id="2201437"/>
    <lineage>
        <taxon>Viruses</taxon>
        <taxon>Duplodnaviria</taxon>
        <taxon>Heunggongvirae</taxon>
        <taxon>Uroviricota</taxon>
        <taxon>Caudoviricetes</taxon>
        <taxon>Hodgkinviridae</taxon>
        <taxon>Metamorphoovirus</taxon>
        <taxon>Metamorphoovirus metamorphoo</taxon>
    </lineage>
</organism>
<evidence type="ECO:0000313" key="2">
    <source>
        <dbReference type="Proteomes" id="UP000251466"/>
    </source>
</evidence>
<name>A0A2Z4Q5Q3_9CAUD</name>
<gene>
    <name evidence="1" type="primary">31</name>
    <name evidence="1" type="ORF">SEA_METAMORPHOO_31</name>
</gene>
<evidence type="ECO:0000313" key="1">
    <source>
        <dbReference type="EMBL" id="AWY05382.1"/>
    </source>
</evidence>
<reference evidence="1 2" key="1">
    <citation type="submission" date="2018-04" db="EMBL/GenBank/DDBJ databases">
        <authorList>
            <person name="Harrington T."/>
            <person name="Washburn E."/>
            <person name="Bricker J."/>
            <person name="McKinney A."/>
            <person name="Betsko A.J."/>
            <person name="Garlena R.A."/>
            <person name="Russell D.A."/>
            <person name="Pope W.A."/>
            <person name="Jacobs-Sera D."/>
            <person name="Hatfull G.F."/>
        </authorList>
    </citation>
    <scope>NUCLEOTIDE SEQUENCE [LARGE SCALE GENOMIC DNA]</scope>
</reference>
<protein>
    <recommendedName>
        <fullName evidence="3">Head-to-tail adaptor</fullName>
    </recommendedName>
</protein>
<keyword evidence="2" id="KW-1185">Reference proteome</keyword>